<evidence type="ECO:0000256" key="5">
    <source>
        <dbReference type="ARBA" id="ARBA00022824"/>
    </source>
</evidence>
<keyword evidence="8" id="KW-0472">Membrane</keyword>
<reference evidence="10" key="2">
    <citation type="submission" date="2020-06" db="EMBL/GenBank/DDBJ databases">
        <authorList>
            <person name="Sheffer M."/>
        </authorList>
    </citation>
    <scope>NUCLEOTIDE SEQUENCE</scope>
</reference>
<dbReference type="AlphaFoldDB" id="A0A8T0EGQ7"/>
<sequence>MVQSSSVPALKGIHSLRYLSIIISTYKQSTPNCPPLALILQWLWALCLLYGTKGVMRGTLLFKQGILFYKPETVQVLLSDKDLIEKSSEYKLMVPWLGTGLITSGGAKWRKHRKLLTPNFHFSLLEKSISVFQQQSEILVSKLELRVEESWIDALPLLRACTLDALCESAMGISINAQNYENVEYGKAIQEVESSIMLRLLQPWLYPDIIFNLTSRGKTFKTNLQIIHGLNEKVLKEKKIEMIARADWKSKSEIETEGSCFNKKKPFLEFLLEYHLKNPLFTETDVRDEVDTFMSAGHDTTAVTMNWVLYCLGVYQDIQKKVYEEIEEAFEREENNISCEALTRMKYLECVIKETMRLYPTVPFILRENKKPFKVLGYTVYPGTICAIFIFALHRDPESFPNPEIFDPDRFLPENNKKRHPYSYVPFSAGFRNCIGQKFAMMEMKIILSSILRNFRVISLDNRDKVIICPSLVIQTAKPLRLKFVSR</sequence>
<evidence type="ECO:0000256" key="6">
    <source>
        <dbReference type="ARBA" id="ARBA00023004"/>
    </source>
</evidence>
<comment type="cofactor">
    <cofactor evidence="1 9">
        <name>heme</name>
        <dbReference type="ChEBI" id="CHEBI:30413"/>
    </cofactor>
</comment>
<comment type="subcellular location">
    <subcellularLocation>
        <location evidence="2">Endoplasmic reticulum membrane</location>
    </subcellularLocation>
</comment>
<comment type="caution">
    <text evidence="10">The sequence shown here is derived from an EMBL/GenBank/DDBJ whole genome shotgun (WGS) entry which is preliminary data.</text>
</comment>
<evidence type="ECO:0000313" key="10">
    <source>
        <dbReference type="EMBL" id="KAF8770894.1"/>
    </source>
</evidence>
<dbReference type="GO" id="GO:0005789">
    <property type="term" value="C:endoplasmic reticulum membrane"/>
    <property type="evidence" value="ECO:0007669"/>
    <property type="project" value="UniProtKB-SubCell"/>
</dbReference>
<keyword evidence="4 9" id="KW-0349">Heme</keyword>
<feature type="binding site" description="axial binding residue" evidence="9">
    <location>
        <position position="434"/>
    </location>
    <ligand>
        <name>heme</name>
        <dbReference type="ChEBI" id="CHEBI:30413"/>
    </ligand>
    <ligandPart>
        <name>Fe</name>
        <dbReference type="ChEBI" id="CHEBI:18248"/>
    </ligandPart>
</feature>
<proteinExistence type="inferred from homology"/>
<evidence type="ECO:0000256" key="3">
    <source>
        <dbReference type="ARBA" id="ARBA00010617"/>
    </source>
</evidence>
<dbReference type="Proteomes" id="UP000807504">
    <property type="component" value="Unassembled WGS sequence"/>
</dbReference>
<name>A0A8T0EGQ7_ARGBR</name>
<dbReference type="GO" id="GO:0020037">
    <property type="term" value="F:heme binding"/>
    <property type="evidence" value="ECO:0007669"/>
    <property type="project" value="InterPro"/>
</dbReference>
<dbReference type="SUPFAM" id="SSF48264">
    <property type="entry name" value="Cytochrome P450"/>
    <property type="match status" value="1"/>
</dbReference>
<dbReference type="EMBL" id="JABXBU010002228">
    <property type="protein sequence ID" value="KAF8770894.1"/>
    <property type="molecule type" value="Genomic_DNA"/>
</dbReference>
<keyword evidence="7" id="KW-0503">Monooxygenase</keyword>
<keyword evidence="6 9" id="KW-0408">Iron</keyword>
<dbReference type="CDD" id="cd20628">
    <property type="entry name" value="CYP4"/>
    <property type="match status" value="1"/>
</dbReference>
<dbReference type="PRINTS" id="PR00385">
    <property type="entry name" value="P450"/>
</dbReference>
<evidence type="ECO:0000256" key="1">
    <source>
        <dbReference type="ARBA" id="ARBA00001971"/>
    </source>
</evidence>
<evidence type="ECO:0000256" key="4">
    <source>
        <dbReference type="ARBA" id="ARBA00022617"/>
    </source>
</evidence>
<keyword evidence="5" id="KW-0256">Endoplasmic reticulum</keyword>
<dbReference type="GO" id="GO:0005506">
    <property type="term" value="F:iron ion binding"/>
    <property type="evidence" value="ECO:0007669"/>
    <property type="project" value="InterPro"/>
</dbReference>
<protein>
    <submittedName>
        <fullName evidence="10">Cytochrome P450 4C1 like protein</fullName>
    </submittedName>
</protein>
<organism evidence="10 11">
    <name type="scientific">Argiope bruennichi</name>
    <name type="common">Wasp spider</name>
    <name type="synonym">Aranea bruennichi</name>
    <dbReference type="NCBI Taxonomy" id="94029"/>
    <lineage>
        <taxon>Eukaryota</taxon>
        <taxon>Metazoa</taxon>
        <taxon>Ecdysozoa</taxon>
        <taxon>Arthropoda</taxon>
        <taxon>Chelicerata</taxon>
        <taxon>Arachnida</taxon>
        <taxon>Araneae</taxon>
        <taxon>Araneomorphae</taxon>
        <taxon>Entelegynae</taxon>
        <taxon>Araneoidea</taxon>
        <taxon>Araneidae</taxon>
        <taxon>Argiope</taxon>
    </lineage>
</organism>
<evidence type="ECO:0000256" key="8">
    <source>
        <dbReference type="ARBA" id="ARBA00023136"/>
    </source>
</evidence>
<dbReference type="InterPro" id="IPR050196">
    <property type="entry name" value="Cytochrome_P450_Monoox"/>
</dbReference>
<keyword evidence="7" id="KW-0560">Oxidoreductase</keyword>
<dbReference type="InterPro" id="IPR001128">
    <property type="entry name" value="Cyt_P450"/>
</dbReference>
<accession>A0A8T0EGQ7</accession>
<evidence type="ECO:0000256" key="7">
    <source>
        <dbReference type="ARBA" id="ARBA00023033"/>
    </source>
</evidence>
<dbReference type="PRINTS" id="PR00463">
    <property type="entry name" value="EP450I"/>
</dbReference>
<evidence type="ECO:0000256" key="9">
    <source>
        <dbReference type="PIRSR" id="PIRSR602401-1"/>
    </source>
</evidence>
<dbReference type="GO" id="GO:0016705">
    <property type="term" value="F:oxidoreductase activity, acting on paired donors, with incorporation or reduction of molecular oxygen"/>
    <property type="evidence" value="ECO:0007669"/>
    <property type="project" value="InterPro"/>
</dbReference>
<dbReference type="PANTHER" id="PTHR24291">
    <property type="entry name" value="CYTOCHROME P450 FAMILY 4"/>
    <property type="match status" value="1"/>
</dbReference>
<evidence type="ECO:0000256" key="2">
    <source>
        <dbReference type="ARBA" id="ARBA00004586"/>
    </source>
</evidence>
<dbReference type="Pfam" id="PF00067">
    <property type="entry name" value="p450"/>
    <property type="match status" value="1"/>
</dbReference>
<reference evidence="10" key="1">
    <citation type="journal article" date="2020" name="bioRxiv">
        <title>Chromosome-level reference genome of the European wasp spider Argiope bruennichi: a resource for studies on range expansion and evolutionary adaptation.</title>
        <authorList>
            <person name="Sheffer M.M."/>
            <person name="Hoppe A."/>
            <person name="Krehenwinkel H."/>
            <person name="Uhl G."/>
            <person name="Kuss A.W."/>
            <person name="Jensen L."/>
            <person name="Jensen C."/>
            <person name="Gillespie R.G."/>
            <person name="Hoff K.J."/>
            <person name="Prost S."/>
        </authorList>
    </citation>
    <scope>NUCLEOTIDE SEQUENCE</scope>
</reference>
<keyword evidence="9" id="KW-0479">Metal-binding</keyword>
<dbReference type="InterPro" id="IPR036396">
    <property type="entry name" value="Cyt_P450_sf"/>
</dbReference>
<comment type="similarity">
    <text evidence="3">Belongs to the cytochrome P450 family.</text>
</comment>
<dbReference type="GO" id="GO:0004497">
    <property type="term" value="F:monooxygenase activity"/>
    <property type="evidence" value="ECO:0007669"/>
    <property type="project" value="UniProtKB-KW"/>
</dbReference>
<dbReference type="InterPro" id="IPR002401">
    <property type="entry name" value="Cyt_P450_E_grp-I"/>
</dbReference>
<evidence type="ECO:0000313" key="11">
    <source>
        <dbReference type="Proteomes" id="UP000807504"/>
    </source>
</evidence>
<keyword evidence="11" id="KW-1185">Reference proteome</keyword>
<dbReference type="PANTHER" id="PTHR24291:SF189">
    <property type="entry name" value="CYTOCHROME P450 4C3-RELATED"/>
    <property type="match status" value="1"/>
</dbReference>
<gene>
    <name evidence="10" type="ORF">HNY73_018371</name>
</gene>
<dbReference type="Gene3D" id="1.10.630.10">
    <property type="entry name" value="Cytochrome P450"/>
    <property type="match status" value="1"/>
</dbReference>